<evidence type="ECO:0000313" key="1">
    <source>
        <dbReference type="EMBL" id="KXZ66604.1"/>
    </source>
</evidence>
<dbReference type="Proteomes" id="UP000075680">
    <property type="component" value="Unassembled WGS sequence"/>
</dbReference>
<dbReference type="PATRIC" id="fig|52133.18.peg.2606"/>
<dbReference type="AlphaFoldDB" id="A0A150HLT8"/>
<proteinExistence type="predicted"/>
<organism evidence="1 2">
    <name type="scientific">Acinetobacter venetianus</name>
    <dbReference type="NCBI Taxonomy" id="52133"/>
    <lineage>
        <taxon>Bacteria</taxon>
        <taxon>Pseudomonadati</taxon>
        <taxon>Pseudomonadota</taxon>
        <taxon>Gammaproteobacteria</taxon>
        <taxon>Moraxellales</taxon>
        <taxon>Moraxellaceae</taxon>
        <taxon>Acinetobacter</taxon>
    </lineage>
</organism>
<comment type="caution">
    <text evidence="1">The sequence shown here is derived from an EMBL/GenBank/DDBJ whole genome shotgun (WGS) entry which is preliminary data.</text>
</comment>
<sequence length="174" mass="20699">MNQPFQQYSNRLKAWFISSLIFYLKIDQFQYRQLTTGEIEMARSVFGHLINYKEVKIFNIPYLPWQPENIFIAPNGNLFVHPKYFRSDYSSCSTNLQGIFIHEMAHILQFQQQTNVILKGAILQLGYYLSLKKYNPYHYHFIQGKAFSDYNIEQQGDIARDIFLKKIPNIILEK</sequence>
<accession>A0A150HLT8</accession>
<protein>
    <recommendedName>
        <fullName evidence="3">Zinc protease</fullName>
    </recommendedName>
</protein>
<reference evidence="1 2" key="1">
    <citation type="journal article" date="2016" name="Sci. Rep.">
        <title>Genomic and phenotypic characterization of the species Acinetobacter venetianus.</title>
        <authorList>
            <person name="Fondi M."/>
            <person name="Maida I."/>
            <person name="Perrin E."/>
            <person name="Orlandini V."/>
            <person name="La Torre L."/>
            <person name="Bosi E."/>
            <person name="Negroni A."/>
            <person name="Zanaroli G."/>
            <person name="Fava F."/>
            <person name="Decorosi F."/>
            <person name="Giovannetti L."/>
            <person name="Viti C."/>
            <person name="Vaneechoutte M."/>
            <person name="Dijkshoorn L."/>
            <person name="Fani R."/>
        </authorList>
    </citation>
    <scope>NUCLEOTIDE SEQUENCE [LARGE SCALE GENOMIC DNA]</scope>
    <source>
        <strain evidence="1 2">LUH5627</strain>
    </source>
</reference>
<dbReference type="EMBL" id="JRUE01000204">
    <property type="protein sequence ID" value="KXZ66604.1"/>
    <property type="molecule type" value="Genomic_DNA"/>
</dbReference>
<evidence type="ECO:0008006" key="3">
    <source>
        <dbReference type="Google" id="ProtNLM"/>
    </source>
</evidence>
<evidence type="ECO:0000313" key="2">
    <source>
        <dbReference type="Proteomes" id="UP000075680"/>
    </source>
</evidence>
<dbReference type="RefSeq" id="WP_061519266.1">
    <property type="nucleotide sequence ID" value="NZ_JRUE01000204.1"/>
</dbReference>
<name>A0A150HLT8_9GAMM</name>
<gene>
    <name evidence="1" type="ORF">AVENLUH5627_02538</name>
</gene>